<evidence type="ECO:0000313" key="2">
    <source>
        <dbReference type="Proteomes" id="UP000887540"/>
    </source>
</evidence>
<dbReference type="Gene3D" id="2.70.50.80">
    <property type="match status" value="1"/>
</dbReference>
<dbReference type="AlphaFoldDB" id="A0A914DA36"/>
<evidence type="ECO:0000259" key="1">
    <source>
        <dbReference type="Pfam" id="PF17725"/>
    </source>
</evidence>
<protein>
    <submittedName>
        <fullName evidence="3">YAP binding domain-containing protein</fullName>
    </submittedName>
</protein>
<sequence length="191" mass="22283">MGNENQMVRGITFVLPNVMPELSFESIRSRFDDTLTNLYHKIPKETFYLGKVWVNLERIQTIQDILSYNFDYVFYSPYAMEIEMSQIMYMFGKPIVVMKSALSRIEATDGDSTYYIYQAKLPYESCEKSYVDELIKLKNEYGYHLVQKVAQNQGRLIVLTDLQTNEVLFVSAILAEYVPNFTGYQFCRVVG</sequence>
<organism evidence="2 3">
    <name type="scientific">Acrobeloides nanus</name>
    <dbReference type="NCBI Taxonomy" id="290746"/>
    <lineage>
        <taxon>Eukaryota</taxon>
        <taxon>Metazoa</taxon>
        <taxon>Ecdysozoa</taxon>
        <taxon>Nematoda</taxon>
        <taxon>Chromadorea</taxon>
        <taxon>Rhabditida</taxon>
        <taxon>Tylenchina</taxon>
        <taxon>Cephalobomorpha</taxon>
        <taxon>Cephaloboidea</taxon>
        <taxon>Cephalobidae</taxon>
        <taxon>Acrobeloides</taxon>
    </lineage>
</organism>
<dbReference type="Proteomes" id="UP000887540">
    <property type="component" value="Unplaced"/>
</dbReference>
<feature type="domain" description="YAP binding" evidence="1">
    <location>
        <begin position="15"/>
        <end position="182"/>
    </location>
</feature>
<dbReference type="WBParaSite" id="ACRNAN_scaffold2170.g10028.t1">
    <property type="protein sequence ID" value="ACRNAN_scaffold2170.g10028.t1"/>
    <property type="gene ID" value="ACRNAN_scaffold2170.g10028"/>
</dbReference>
<keyword evidence="2" id="KW-1185">Reference proteome</keyword>
<reference evidence="3" key="1">
    <citation type="submission" date="2022-11" db="UniProtKB">
        <authorList>
            <consortium name="WormBaseParasite"/>
        </authorList>
    </citation>
    <scope>IDENTIFICATION</scope>
</reference>
<dbReference type="InterPro" id="IPR041086">
    <property type="entry name" value="YBD"/>
</dbReference>
<accession>A0A914DA36</accession>
<dbReference type="Pfam" id="PF17725">
    <property type="entry name" value="YBD"/>
    <property type="match status" value="1"/>
</dbReference>
<proteinExistence type="predicted"/>
<evidence type="ECO:0000313" key="3">
    <source>
        <dbReference type="WBParaSite" id="ACRNAN_scaffold2170.g10028.t1"/>
    </source>
</evidence>
<name>A0A914DA36_9BILA</name>